<reference evidence="5" key="2">
    <citation type="submission" date="2025-09" db="UniProtKB">
        <authorList>
            <consortium name="Ensembl"/>
        </authorList>
    </citation>
    <scope>IDENTIFICATION</scope>
</reference>
<feature type="compositionally biased region" description="Basic and acidic residues" evidence="2">
    <location>
        <begin position="28"/>
        <end position="45"/>
    </location>
</feature>
<dbReference type="GO" id="GO:0032190">
    <property type="term" value="F:acrosin binding"/>
    <property type="evidence" value="ECO:0007669"/>
    <property type="project" value="TreeGrafter"/>
</dbReference>
<feature type="chain" id="PRO_5018550079" evidence="3">
    <location>
        <begin position="21"/>
        <end position="459"/>
    </location>
</feature>
<feature type="compositionally biased region" description="Basic and acidic residues" evidence="2">
    <location>
        <begin position="57"/>
        <end position="69"/>
    </location>
</feature>
<dbReference type="InterPro" id="IPR042235">
    <property type="entry name" value="ZP-C_dom"/>
</dbReference>
<dbReference type="FunFam" id="2.60.40.4100:FF:000002">
    <property type="entry name" value="Zona pellucida sperm-binding protein 3"/>
    <property type="match status" value="1"/>
</dbReference>
<keyword evidence="3" id="KW-0732">Signal</keyword>
<dbReference type="GO" id="GO:0035803">
    <property type="term" value="P:egg coat formation"/>
    <property type="evidence" value="ECO:0007669"/>
    <property type="project" value="TreeGrafter"/>
</dbReference>
<evidence type="ECO:0000256" key="2">
    <source>
        <dbReference type="SAM" id="MobiDB-lite"/>
    </source>
</evidence>
<accession>A0A3Q2Q399</accession>
<dbReference type="Pfam" id="PF00100">
    <property type="entry name" value="Zona_pellucida"/>
    <property type="match status" value="1"/>
</dbReference>
<sequence>MVSSPVGLVLLLFCFSCSFALSNLSESEQEKERIVTPEKGEDEKQASLPEAQLLRASADDSSREASKKLPEYLTVPVSRDHKDDLKPARGASKIPSWLQKVLLGIPPTLSSGDGARNKPELVEVRCHLDRILVRIRKEVFSSRDAYKHLSLGSCPVNEADKDYYYLLHSLKTDCGFEVQSWADYLSISVFLHYKPSGPVLREMPFDIPLECKYYRLFYSYKVGFHPKLQGGTVYKVLHPNSSFTISPLDASGNKIHGRKVYNLGDPMHFEASGHDEASPEEKRMYIKKCFVTVSQDPYSHPRYTVINNQGCMIDSKKSGQSKFLSGDSKMVQKFSMGAFVFQESAATASEQQFYLHCEMNVGPSTPTPSRKACNYDHGAGKWKELYGNDCVCNCCDSTCPPAELEEAPKEIVSSRSWKVDRESKVGSDKAGRLLRSPETATGEEPSMKKQTYFQDCDED</sequence>
<dbReference type="Gene3D" id="2.60.40.3210">
    <property type="entry name" value="Zona pellucida, ZP-N domain"/>
    <property type="match status" value="1"/>
</dbReference>
<dbReference type="GO" id="GO:2000344">
    <property type="term" value="P:positive regulation of acrosome reaction"/>
    <property type="evidence" value="ECO:0007669"/>
    <property type="project" value="TreeGrafter"/>
</dbReference>
<keyword evidence="6" id="KW-1185">Reference proteome</keyword>
<dbReference type="GeneTree" id="ENSGT01030000234567"/>
<dbReference type="Gene3D" id="2.60.40.4100">
    <property type="entry name" value="Zona pellucida, ZP-C domain"/>
    <property type="match status" value="1"/>
</dbReference>
<feature type="region of interest" description="Disordered" evidence="2">
    <location>
        <begin position="413"/>
        <end position="459"/>
    </location>
</feature>
<dbReference type="InterPro" id="IPR055355">
    <property type="entry name" value="ZP-C"/>
</dbReference>
<evidence type="ECO:0000256" key="1">
    <source>
        <dbReference type="ARBA" id="ARBA00023157"/>
    </source>
</evidence>
<evidence type="ECO:0000313" key="6">
    <source>
        <dbReference type="Proteomes" id="UP000265000"/>
    </source>
</evidence>
<keyword evidence="1" id="KW-1015">Disulfide bond</keyword>
<feature type="compositionally biased region" description="Basic and acidic residues" evidence="2">
    <location>
        <begin position="417"/>
        <end position="431"/>
    </location>
</feature>
<name>A0A3Q2Q399_FUNHE</name>
<evidence type="ECO:0000256" key="3">
    <source>
        <dbReference type="SAM" id="SignalP"/>
    </source>
</evidence>
<reference evidence="5" key="1">
    <citation type="submission" date="2025-08" db="UniProtKB">
        <authorList>
            <consortium name="Ensembl"/>
        </authorList>
    </citation>
    <scope>IDENTIFICATION</scope>
</reference>
<evidence type="ECO:0000259" key="4">
    <source>
        <dbReference type="PROSITE" id="PS51034"/>
    </source>
</evidence>
<feature type="region of interest" description="Disordered" evidence="2">
    <location>
        <begin position="28"/>
        <end position="69"/>
    </location>
</feature>
<feature type="domain" description="ZP" evidence="4">
    <location>
        <begin position="125"/>
        <end position="380"/>
    </location>
</feature>
<dbReference type="InterPro" id="IPR001507">
    <property type="entry name" value="ZP_dom"/>
</dbReference>
<feature type="signal peptide" evidence="3">
    <location>
        <begin position="1"/>
        <end position="20"/>
    </location>
</feature>
<dbReference type="SMART" id="SM00241">
    <property type="entry name" value="ZP"/>
    <property type="match status" value="1"/>
</dbReference>
<protein>
    <submittedName>
        <fullName evidence="5">Zona pellucida glycoprotein 3c</fullName>
    </submittedName>
</protein>
<dbReference type="PROSITE" id="PS51034">
    <property type="entry name" value="ZP_2"/>
    <property type="match status" value="1"/>
</dbReference>
<dbReference type="Proteomes" id="UP000265000">
    <property type="component" value="Unplaced"/>
</dbReference>
<proteinExistence type="predicted"/>
<dbReference type="PANTHER" id="PTHR11576:SF26">
    <property type="entry name" value="ZONA PELLUCIDA GLYCOPROTEIN 3D TANDEM DUPLICATE 2"/>
    <property type="match status" value="1"/>
</dbReference>
<dbReference type="PANTHER" id="PTHR11576">
    <property type="entry name" value="ZONA PELLUCIDA SPERM-BINDING PROTEIN 3"/>
    <property type="match status" value="1"/>
</dbReference>
<dbReference type="GO" id="GO:0007339">
    <property type="term" value="P:binding of sperm to zona pellucida"/>
    <property type="evidence" value="ECO:0007669"/>
    <property type="project" value="TreeGrafter"/>
</dbReference>
<dbReference type="GO" id="GO:0031012">
    <property type="term" value="C:extracellular matrix"/>
    <property type="evidence" value="ECO:0007669"/>
    <property type="project" value="TreeGrafter"/>
</dbReference>
<evidence type="ECO:0000313" key="5">
    <source>
        <dbReference type="Ensembl" id="ENSFHEP00000020811.1"/>
    </source>
</evidence>
<dbReference type="AlphaFoldDB" id="A0A3Q2Q399"/>
<dbReference type="Ensembl" id="ENSFHET00000030405.1">
    <property type="protein sequence ID" value="ENSFHEP00000020811.1"/>
    <property type="gene ID" value="ENSFHEG00000022739.1"/>
</dbReference>
<organism evidence="5 6">
    <name type="scientific">Fundulus heteroclitus</name>
    <name type="common">Killifish</name>
    <name type="synonym">Mummichog</name>
    <dbReference type="NCBI Taxonomy" id="8078"/>
    <lineage>
        <taxon>Eukaryota</taxon>
        <taxon>Metazoa</taxon>
        <taxon>Chordata</taxon>
        <taxon>Craniata</taxon>
        <taxon>Vertebrata</taxon>
        <taxon>Euteleostomi</taxon>
        <taxon>Actinopterygii</taxon>
        <taxon>Neopterygii</taxon>
        <taxon>Teleostei</taxon>
        <taxon>Neoteleostei</taxon>
        <taxon>Acanthomorphata</taxon>
        <taxon>Ovalentaria</taxon>
        <taxon>Atherinomorphae</taxon>
        <taxon>Cyprinodontiformes</taxon>
        <taxon>Fundulidae</taxon>
        <taxon>Fundulus</taxon>
    </lineage>
</organism>